<evidence type="ECO:0000256" key="1">
    <source>
        <dbReference type="ARBA" id="ARBA00022596"/>
    </source>
</evidence>
<evidence type="ECO:0000256" key="2">
    <source>
        <dbReference type="SAM" id="MobiDB-lite"/>
    </source>
</evidence>
<protein>
    <recommendedName>
        <fullName evidence="5">LarC family nickel insertion protein</fullName>
    </recommendedName>
</protein>
<keyword evidence="1" id="KW-0533">Nickel</keyword>
<feature type="compositionally biased region" description="Basic and acidic residues" evidence="2">
    <location>
        <begin position="421"/>
        <end position="431"/>
    </location>
</feature>
<evidence type="ECO:0000313" key="4">
    <source>
        <dbReference type="Proteomes" id="UP000323956"/>
    </source>
</evidence>
<feature type="compositionally biased region" description="Basic and acidic residues" evidence="2">
    <location>
        <begin position="68"/>
        <end position="95"/>
    </location>
</feature>
<dbReference type="OrthoDB" id="9765625at2"/>
<dbReference type="PANTHER" id="PTHR36566">
    <property type="entry name" value="NICKEL INSERTION PROTEIN-RELATED"/>
    <property type="match status" value="1"/>
</dbReference>
<dbReference type="InterPro" id="IPR002822">
    <property type="entry name" value="Ni_insertion"/>
</dbReference>
<dbReference type="PANTHER" id="PTHR36566:SF1">
    <property type="entry name" value="PYRIDINIUM-3,5-BISTHIOCARBOXYLIC ACID MONONUCLEOTIDE NICKEL INSERTION PROTEIN"/>
    <property type="match status" value="1"/>
</dbReference>
<dbReference type="RefSeq" id="WP_149763639.1">
    <property type="nucleotide sequence ID" value="NZ_FTMK01000001.1"/>
</dbReference>
<reference evidence="3 4" key="1">
    <citation type="submission" date="2017-01" db="EMBL/GenBank/DDBJ databases">
        <authorList>
            <person name="Varghese N."/>
            <person name="Submissions S."/>
        </authorList>
    </citation>
    <scope>NUCLEOTIDE SEQUENCE [LARGE SCALE GENOMIC DNA]</scope>
    <source>
        <strain evidence="3 4">ATCC 700171</strain>
    </source>
</reference>
<feature type="region of interest" description="Disordered" evidence="2">
    <location>
        <begin position="68"/>
        <end position="125"/>
    </location>
</feature>
<dbReference type="Pfam" id="PF01969">
    <property type="entry name" value="Ni_insertion"/>
    <property type="match status" value="1"/>
</dbReference>
<dbReference type="Proteomes" id="UP000323956">
    <property type="component" value="Unassembled WGS sequence"/>
</dbReference>
<dbReference type="AlphaFoldDB" id="A0A1N6NB51"/>
<evidence type="ECO:0008006" key="5">
    <source>
        <dbReference type="Google" id="ProtNLM"/>
    </source>
</evidence>
<name>A0A1N6NB51_9RHOB</name>
<feature type="compositionally biased region" description="Basic residues" evidence="2">
    <location>
        <begin position="96"/>
        <end position="123"/>
    </location>
</feature>
<sequence length="442" mass="47600">MHIHLDALGGVAGDMFVAALLDAWPELAGEVQANLLLAGLKANVDAQALPHDDGVLTGHRFVVTKDGKTDAQADDHHHDDHDHGDHHHHRDDHGHDHHGHHAGHDHHHHHPHHDHGHHHHHTHWRDLRASLAASALPEPVKHTAIGIFHELAMAEAQVHGKELDAVAFHEVGNWDSIADIVAAATLIVGTGASSWSVGALPLGRGWVETDHGRLPVPAPATTLLLQGFAIYDDGHPGERVTPTGAAILRYLAPAPGIGASPRRLARSGIGFGTRRFQGMSNVLRVLALAEVEAEQGRTDDRVGVIQFEIDDQSGEELAAALDQIRADPAVIDVTQSLAMGKKGRMMAAVQVLTRPEALTPVGELCFRQTTTLGLRSRIETRAILPRRAVITQGGIRVKLAERPGGTTAKAEMDDAATADSQKQRAEMRRAAEAQALQEKVKS</sequence>
<feature type="compositionally biased region" description="Low complexity" evidence="2">
    <location>
        <begin position="432"/>
        <end position="442"/>
    </location>
</feature>
<evidence type="ECO:0000313" key="3">
    <source>
        <dbReference type="EMBL" id="SIP89267.1"/>
    </source>
</evidence>
<dbReference type="EMBL" id="FTMK01000001">
    <property type="protein sequence ID" value="SIP89267.1"/>
    <property type="molecule type" value="Genomic_DNA"/>
</dbReference>
<proteinExistence type="predicted"/>
<accession>A0A1N6NB51</accession>
<feature type="region of interest" description="Disordered" evidence="2">
    <location>
        <begin position="402"/>
        <end position="442"/>
    </location>
</feature>
<gene>
    <name evidence="3" type="ORF">SAMN05421641_101231</name>
</gene>
<organism evidence="3 4">
    <name type="scientific">Paracoccus thiocyanatus</name>
    <dbReference type="NCBI Taxonomy" id="34006"/>
    <lineage>
        <taxon>Bacteria</taxon>
        <taxon>Pseudomonadati</taxon>
        <taxon>Pseudomonadota</taxon>
        <taxon>Alphaproteobacteria</taxon>
        <taxon>Rhodobacterales</taxon>
        <taxon>Paracoccaceae</taxon>
        <taxon>Paracoccus</taxon>
    </lineage>
</organism>
<dbReference type="Gene3D" id="3.30.70.1380">
    <property type="entry name" value="Transcriptional regulatory protein pf0864 domain like"/>
    <property type="match status" value="1"/>
</dbReference>